<dbReference type="InterPro" id="IPR025662">
    <property type="entry name" value="Sigma_54_int_dom_ATP-bd_1"/>
</dbReference>
<evidence type="ECO:0000256" key="6">
    <source>
        <dbReference type="SAM" id="Coils"/>
    </source>
</evidence>
<dbReference type="GO" id="GO:0006355">
    <property type="term" value="P:regulation of DNA-templated transcription"/>
    <property type="evidence" value="ECO:0007669"/>
    <property type="project" value="InterPro"/>
</dbReference>
<dbReference type="PROSITE" id="PS50045">
    <property type="entry name" value="SIGMA54_INTERACT_4"/>
    <property type="match status" value="1"/>
</dbReference>
<dbReference type="Pfam" id="PF00989">
    <property type="entry name" value="PAS"/>
    <property type="match status" value="1"/>
</dbReference>
<keyword evidence="5" id="KW-0804">Transcription</keyword>
<dbReference type="RefSeq" id="WP_104005725.1">
    <property type="nucleotide sequence ID" value="NZ_FNVQ01000008.1"/>
</dbReference>
<dbReference type="SMART" id="SM00091">
    <property type="entry name" value="PAS"/>
    <property type="match status" value="2"/>
</dbReference>
<dbReference type="PANTHER" id="PTHR32071">
    <property type="entry name" value="TRANSCRIPTIONAL REGULATORY PROTEIN"/>
    <property type="match status" value="1"/>
</dbReference>
<keyword evidence="3" id="KW-0805">Transcription regulation</keyword>
<dbReference type="EMBL" id="FNVQ01000008">
    <property type="protein sequence ID" value="SEG87116.1"/>
    <property type="molecule type" value="Genomic_DNA"/>
</dbReference>
<keyword evidence="1" id="KW-0547">Nucleotide-binding</keyword>
<dbReference type="CDD" id="cd00009">
    <property type="entry name" value="AAA"/>
    <property type="match status" value="1"/>
</dbReference>
<evidence type="ECO:0000256" key="4">
    <source>
        <dbReference type="ARBA" id="ARBA00023125"/>
    </source>
</evidence>
<dbReference type="NCBIfam" id="TIGR00229">
    <property type="entry name" value="sensory_box"/>
    <property type="match status" value="1"/>
</dbReference>
<feature type="domain" description="PAC" evidence="9">
    <location>
        <begin position="219"/>
        <end position="271"/>
    </location>
</feature>
<organism evidence="10 11">
    <name type="scientific">Marinobacterium lutimaris</name>
    <dbReference type="NCBI Taxonomy" id="568106"/>
    <lineage>
        <taxon>Bacteria</taxon>
        <taxon>Pseudomonadati</taxon>
        <taxon>Pseudomonadota</taxon>
        <taxon>Gammaproteobacteria</taxon>
        <taxon>Oceanospirillales</taxon>
        <taxon>Oceanospirillaceae</taxon>
        <taxon>Marinobacterium</taxon>
    </lineage>
</organism>
<feature type="coiled-coil region" evidence="6">
    <location>
        <begin position="266"/>
        <end position="293"/>
    </location>
</feature>
<evidence type="ECO:0000259" key="9">
    <source>
        <dbReference type="PROSITE" id="PS50113"/>
    </source>
</evidence>
<evidence type="ECO:0000313" key="10">
    <source>
        <dbReference type="EMBL" id="SEG87116.1"/>
    </source>
</evidence>
<dbReference type="Pfam" id="PF25601">
    <property type="entry name" value="AAA_lid_14"/>
    <property type="match status" value="1"/>
</dbReference>
<dbReference type="GO" id="GO:0005524">
    <property type="term" value="F:ATP binding"/>
    <property type="evidence" value="ECO:0007669"/>
    <property type="project" value="UniProtKB-KW"/>
</dbReference>
<name>A0A1H6DQZ2_9GAMM</name>
<evidence type="ECO:0000313" key="11">
    <source>
        <dbReference type="Proteomes" id="UP000236745"/>
    </source>
</evidence>
<gene>
    <name evidence="10" type="ORF">SAMN05444390_10838</name>
</gene>
<keyword evidence="4 10" id="KW-0238">DNA-binding</keyword>
<evidence type="ECO:0000259" key="8">
    <source>
        <dbReference type="PROSITE" id="PS50112"/>
    </source>
</evidence>
<evidence type="ECO:0000256" key="2">
    <source>
        <dbReference type="ARBA" id="ARBA00022840"/>
    </source>
</evidence>
<dbReference type="InterPro" id="IPR035965">
    <property type="entry name" value="PAS-like_dom_sf"/>
</dbReference>
<protein>
    <submittedName>
        <fullName evidence="10">DNA-binding protein Fis</fullName>
    </submittedName>
</protein>
<dbReference type="PROSITE" id="PS00688">
    <property type="entry name" value="SIGMA54_INTERACT_3"/>
    <property type="match status" value="1"/>
</dbReference>
<evidence type="ECO:0000256" key="5">
    <source>
        <dbReference type="ARBA" id="ARBA00023163"/>
    </source>
</evidence>
<dbReference type="PROSITE" id="PS50113">
    <property type="entry name" value="PAC"/>
    <property type="match status" value="1"/>
</dbReference>
<dbReference type="Gene3D" id="3.40.50.300">
    <property type="entry name" value="P-loop containing nucleotide triphosphate hydrolases"/>
    <property type="match status" value="1"/>
</dbReference>
<dbReference type="PROSITE" id="PS00676">
    <property type="entry name" value="SIGMA54_INTERACT_2"/>
    <property type="match status" value="1"/>
</dbReference>
<dbReference type="Gene3D" id="3.30.450.20">
    <property type="entry name" value="PAS domain"/>
    <property type="match status" value="1"/>
</dbReference>
<reference evidence="10 11" key="1">
    <citation type="submission" date="2016-10" db="EMBL/GenBank/DDBJ databases">
        <authorList>
            <person name="de Groot N.N."/>
        </authorList>
    </citation>
    <scope>NUCLEOTIDE SEQUENCE [LARGE SCALE GENOMIC DNA]</scope>
    <source>
        <strain evidence="10 11">DSM 22012</strain>
    </source>
</reference>
<dbReference type="PROSITE" id="PS00675">
    <property type="entry name" value="SIGMA54_INTERACT_1"/>
    <property type="match status" value="1"/>
</dbReference>
<dbReference type="InterPro" id="IPR027417">
    <property type="entry name" value="P-loop_NTPase"/>
</dbReference>
<dbReference type="Gene3D" id="1.10.8.60">
    <property type="match status" value="1"/>
</dbReference>
<feature type="domain" description="PAS" evidence="8">
    <location>
        <begin position="141"/>
        <end position="193"/>
    </location>
</feature>
<dbReference type="FunFam" id="3.40.50.300:FF:000006">
    <property type="entry name" value="DNA-binding transcriptional regulator NtrC"/>
    <property type="match status" value="1"/>
</dbReference>
<keyword evidence="6" id="KW-0175">Coiled coil</keyword>
<dbReference type="PANTHER" id="PTHR32071:SF117">
    <property type="entry name" value="PTS-DEPENDENT DIHYDROXYACETONE KINASE OPERON REGULATORY PROTEIN-RELATED"/>
    <property type="match status" value="1"/>
</dbReference>
<accession>A0A1H6DQZ2</accession>
<dbReference type="SUPFAM" id="SSF52540">
    <property type="entry name" value="P-loop containing nucleoside triphosphate hydrolases"/>
    <property type="match status" value="1"/>
</dbReference>
<feature type="domain" description="Sigma-54 factor interaction" evidence="7">
    <location>
        <begin position="303"/>
        <end position="532"/>
    </location>
</feature>
<dbReference type="OrthoDB" id="9804019at2"/>
<dbReference type="InterPro" id="IPR003593">
    <property type="entry name" value="AAA+_ATPase"/>
</dbReference>
<dbReference type="Gene3D" id="1.10.10.60">
    <property type="entry name" value="Homeodomain-like"/>
    <property type="match status" value="1"/>
</dbReference>
<evidence type="ECO:0000256" key="1">
    <source>
        <dbReference type="ARBA" id="ARBA00022741"/>
    </source>
</evidence>
<dbReference type="InterPro" id="IPR025943">
    <property type="entry name" value="Sigma_54_int_dom_ATP-bd_2"/>
</dbReference>
<dbReference type="InterPro" id="IPR025944">
    <property type="entry name" value="Sigma_54_int_dom_CS"/>
</dbReference>
<evidence type="ECO:0000259" key="7">
    <source>
        <dbReference type="PROSITE" id="PS50045"/>
    </source>
</evidence>
<dbReference type="InterPro" id="IPR013767">
    <property type="entry name" value="PAS_fold"/>
</dbReference>
<sequence length="626" mass="69851">MFDRHFDASATAQLVVDAVGDSVVCANQEASRLLAIGREELTSRPVSSLFGDCFPELITFTQELLDKGQSWTDRLSVDIGSQPERMEISGRCVQVGERQYLYLSLQPAQALKILRDRSDASRHHSHGLGHWNRVARVFQEFERENQLLLDAAGEGIYGVDTEGLTTFVNPAAQEILGYTAAELAGKNMHSTVHHSHADGSNFNARRCPIFAAFRDGEVHSVEDDVFWSKDGRPIDVEYTSTPIKENGQIVGAVVVFRDVSQKKADRRRLLEVLEEVQALKHRLELENAYLQEELNSEFNHHQLIGNSHAIQNTFHQIQMVAPTDSTVLIHGESGTGKELIARAIHEMSDRAGRSLIRVNCAAVPEDLFESEFFGHAKGAFTGAIQDRIGRFELADGGTLFLDEVGEIPLHQQGKLLRVLQEQQFERVGEAKTRQVDVRIISATNRNLRQLVSDGLFREDLYFRLNVFPIESEPLRRRKQDIPQLALHFLRRTEQRANKFGLQISNAGMEALQRYDWPGNIRELENVIERQVILAKGELLHFRELLEVLPEVGGSGAAGQEVLPACLMAQQEKENMIKALTCCGGKVSGLDGAAVLLGLKPTTLASRLKKHGIDPRRFKGGNLSVPA</sequence>
<dbReference type="SUPFAM" id="SSF55785">
    <property type="entry name" value="PYP-like sensor domain (PAS domain)"/>
    <property type="match status" value="1"/>
</dbReference>
<proteinExistence type="predicted"/>
<dbReference type="SMART" id="SM00382">
    <property type="entry name" value="AAA"/>
    <property type="match status" value="1"/>
</dbReference>
<dbReference type="InterPro" id="IPR000700">
    <property type="entry name" value="PAS-assoc_C"/>
</dbReference>
<keyword evidence="11" id="KW-1185">Reference proteome</keyword>
<dbReference type="PROSITE" id="PS50112">
    <property type="entry name" value="PAS"/>
    <property type="match status" value="1"/>
</dbReference>
<dbReference type="GO" id="GO:0003677">
    <property type="term" value="F:DNA binding"/>
    <property type="evidence" value="ECO:0007669"/>
    <property type="project" value="UniProtKB-KW"/>
</dbReference>
<dbReference type="AlphaFoldDB" id="A0A1H6DQZ2"/>
<dbReference type="InterPro" id="IPR002078">
    <property type="entry name" value="Sigma_54_int"/>
</dbReference>
<dbReference type="InterPro" id="IPR058031">
    <property type="entry name" value="AAA_lid_NorR"/>
</dbReference>
<dbReference type="InterPro" id="IPR000014">
    <property type="entry name" value="PAS"/>
</dbReference>
<evidence type="ECO:0000256" key="3">
    <source>
        <dbReference type="ARBA" id="ARBA00023015"/>
    </source>
</evidence>
<dbReference type="Proteomes" id="UP000236745">
    <property type="component" value="Unassembled WGS sequence"/>
</dbReference>
<keyword evidence="2" id="KW-0067">ATP-binding</keyword>
<dbReference type="CDD" id="cd00130">
    <property type="entry name" value="PAS"/>
    <property type="match status" value="1"/>
</dbReference>
<dbReference type="Pfam" id="PF00158">
    <property type="entry name" value="Sigma54_activat"/>
    <property type="match status" value="1"/>
</dbReference>